<dbReference type="AlphaFoldDB" id="A0AAV8TJA6"/>
<organism evidence="1 2">
    <name type="scientific">Erythroxylum novogranatense</name>
    <dbReference type="NCBI Taxonomy" id="1862640"/>
    <lineage>
        <taxon>Eukaryota</taxon>
        <taxon>Viridiplantae</taxon>
        <taxon>Streptophyta</taxon>
        <taxon>Embryophyta</taxon>
        <taxon>Tracheophyta</taxon>
        <taxon>Spermatophyta</taxon>
        <taxon>Magnoliopsida</taxon>
        <taxon>eudicotyledons</taxon>
        <taxon>Gunneridae</taxon>
        <taxon>Pentapetalae</taxon>
        <taxon>rosids</taxon>
        <taxon>fabids</taxon>
        <taxon>Malpighiales</taxon>
        <taxon>Erythroxylaceae</taxon>
        <taxon>Erythroxylum</taxon>
    </lineage>
</organism>
<sequence>MDDIGQGSCDELEWEQIKGGKLFITKNLREVKEDERCAKGLLQLSFGLPIWRRESAVIKERTKLEESKRKIEGEERARNGGRAFHLLPLYLLCMALL</sequence>
<keyword evidence="2" id="KW-1185">Reference proteome</keyword>
<dbReference type="EMBL" id="JAIWQS010000005">
    <property type="protein sequence ID" value="KAJ8766095.1"/>
    <property type="molecule type" value="Genomic_DNA"/>
</dbReference>
<proteinExistence type="predicted"/>
<dbReference type="Proteomes" id="UP001159364">
    <property type="component" value="Linkage Group LG05"/>
</dbReference>
<evidence type="ECO:0000313" key="1">
    <source>
        <dbReference type="EMBL" id="KAJ8766095.1"/>
    </source>
</evidence>
<evidence type="ECO:0000313" key="2">
    <source>
        <dbReference type="Proteomes" id="UP001159364"/>
    </source>
</evidence>
<name>A0AAV8TJA6_9ROSI</name>
<protein>
    <submittedName>
        <fullName evidence="1">Uncharacterized protein</fullName>
    </submittedName>
</protein>
<gene>
    <name evidence="1" type="ORF">K2173_020611</name>
</gene>
<comment type="caution">
    <text evidence="1">The sequence shown here is derived from an EMBL/GenBank/DDBJ whole genome shotgun (WGS) entry which is preliminary data.</text>
</comment>
<reference evidence="1 2" key="1">
    <citation type="submission" date="2021-09" db="EMBL/GenBank/DDBJ databases">
        <title>Genomic insights and catalytic innovation underlie evolution of tropane alkaloids biosynthesis.</title>
        <authorList>
            <person name="Wang Y.-J."/>
            <person name="Tian T."/>
            <person name="Huang J.-P."/>
            <person name="Huang S.-X."/>
        </authorList>
    </citation>
    <scope>NUCLEOTIDE SEQUENCE [LARGE SCALE GENOMIC DNA]</scope>
    <source>
        <strain evidence="1">KIB-2018</strain>
        <tissue evidence="1">Leaf</tissue>
    </source>
</reference>
<accession>A0AAV8TJA6</accession>